<keyword evidence="6" id="KW-0256">Endoplasmic reticulum</keyword>
<keyword evidence="5 9" id="KW-0812">Transmembrane</keyword>
<evidence type="ECO:0000256" key="8">
    <source>
        <dbReference type="ARBA" id="ARBA00023136"/>
    </source>
</evidence>
<evidence type="ECO:0000256" key="1">
    <source>
        <dbReference type="ARBA" id="ARBA00004162"/>
    </source>
</evidence>
<dbReference type="PANTHER" id="PTHR28675">
    <property type="entry name" value="MELANOCORTIN-2 RECEPTOR ACCESSORY PROTEIN 2"/>
    <property type="match status" value="1"/>
</dbReference>
<evidence type="ECO:0000313" key="11">
    <source>
        <dbReference type="RefSeq" id="XP_034288698.1"/>
    </source>
</evidence>
<name>A0A6P9CXY6_PANGU</name>
<dbReference type="KEGG" id="pgut:117674646"/>
<dbReference type="GO" id="GO:0106070">
    <property type="term" value="P:regulation of adenylate cyclase-activating G protein-coupled receptor signaling pathway"/>
    <property type="evidence" value="ECO:0007669"/>
    <property type="project" value="TreeGrafter"/>
</dbReference>
<keyword evidence="4" id="KW-1003">Cell membrane</keyword>
<evidence type="ECO:0000256" key="7">
    <source>
        <dbReference type="ARBA" id="ARBA00022989"/>
    </source>
</evidence>
<dbReference type="GO" id="GO:0005789">
    <property type="term" value="C:endoplasmic reticulum membrane"/>
    <property type="evidence" value="ECO:0007669"/>
    <property type="project" value="UniProtKB-SubCell"/>
</dbReference>
<dbReference type="Proteomes" id="UP001652622">
    <property type="component" value="Unplaced"/>
</dbReference>
<feature type="transmembrane region" description="Helical" evidence="9">
    <location>
        <begin position="67"/>
        <end position="91"/>
    </location>
</feature>
<sequence length="125" mass="14632">MKIYLHNYSSASWEHCSFVLDLLRVQSYLGYTTEMTNSTNYTVHYEYYFDYFDLSPVDASKLKANRYSIIIGFWIGLVSFVAFLFFILFYISRSGTTSMKTGGSKKFPWNYSETIHQNLVNNDTV</sequence>
<dbReference type="GO" id="GO:0030545">
    <property type="term" value="F:signaling receptor regulator activity"/>
    <property type="evidence" value="ECO:0007669"/>
    <property type="project" value="TreeGrafter"/>
</dbReference>
<comment type="subcellular location">
    <subcellularLocation>
        <location evidence="1">Cell membrane</location>
        <topology evidence="1">Single-pass membrane protein</topology>
    </subcellularLocation>
    <subcellularLocation>
        <location evidence="2">Endoplasmic reticulum membrane</location>
        <topology evidence="2">Single-pass membrane protein</topology>
    </subcellularLocation>
</comment>
<dbReference type="GO" id="GO:0031780">
    <property type="term" value="F:corticotropin hormone receptor binding"/>
    <property type="evidence" value="ECO:0007669"/>
    <property type="project" value="TreeGrafter"/>
</dbReference>
<dbReference type="GeneID" id="117674646"/>
<evidence type="ECO:0000256" key="6">
    <source>
        <dbReference type="ARBA" id="ARBA00022824"/>
    </source>
</evidence>
<organism evidence="10 11">
    <name type="scientific">Pantherophis guttatus</name>
    <name type="common">Corn snake</name>
    <name type="synonym">Elaphe guttata</name>
    <dbReference type="NCBI Taxonomy" id="94885"/>
    <lineage>
        <taxon>Eukaryota</taxon>
        <taxon>Metazoa</taxon>
        <taxon>Chordata</taxon>
        <taxon>Craniata</taxon>
        <taxon>Vertebrata</taxon>
        <taxon>Euteleostomi</taxon>
        <taxon>Lepidosauria</taxon>
        <taxon>Squamata</taxon>
        <taxon>Bifurcata</taxon>
        <taxon>Unidentata</taxon>
        <taxon>Episquamata</taxon>
        <taxon>Toxicofera</taxon>
        <taxon>Serpentes</taxon>
        <taxon>Colubroidea</taxon>
        <taxon>Colubridae</taxon>
        <taxon>Colubrinae</taxon>
        <taxon>Pantherophis</taxon>
    </lineage>
</organism>
<evidence type="ECO:0000256" key="2">
    <source>
        <dbReference type="ARBA" id="ARBA00004389"/>
    </source>
</evidence>
<reference evidence="11" key="1">
    <citation type="submission" date="2025-08" db="UniProtKB">
        <authorList>
            <consortium name="RefSeq"/>
        </authorList>
    </citation>
    <scope>IDENTIFICATION</scope>
    <source>
        <tissue evidence="11">Blood</tissue>
    </source>
</reference>
<dbReference type="GO" id="GO:0031783">
    <property type="term" value="F:type 5 melanocortin receptor binding"/>
    <property type="evidence" value="ECO:0007669"/>
    <property type="project" value="TreeGrafter"/>
</dbReference>
<accession>A0A6P9CXY6</accession>
<dbReference type="Pfam" id="PF15183">
    <property type="entry name" value="MRAP"/>
    <property type="match status" value="1"/>
</dbReference>
<evidence type="ECO:0000256" key="3">
    <source>
        <dbReference type="ARBA" id="ARBA00010063"/>
    </source>
</evidence>
<dbReference type="GO" id="GO:0031782">
    <property type="term" value="F:type 4 melanocortin receptor binding"/>
    <property type="evidence" value="ECO:0007669"/>
    <property type="project" value="TreeGrafter"/>
</dbReference>
<dbReference type="OMA" id="DTTEMAN"/>
<keyword evidence="11" id="KW-0675">Receptor</keyword>
<evidence type="ECO:0000256" key="5">
    <source>
        <dbReference type="ARBA" id="ARBA00022692"/>
    </source>
</evidence>
<dbReference type="CTD" id="56246"/>
<dbReference type="RefSeq" id="XP_034288698.1">
    <property type="nucleotide sequence ID" value="XM_034432807.2"/>
</dbReference>
<dbReference type="PANTHER" id="PTHR28675:SF2">
    <property type="entry name" value="MELANOCORTIN-2 RECEPTOR ACCESSORY PROTEIN"/>
    <property type="match status" value="1"/>
</dbReference>
<evidence type="ECO:0000256" key="9">
    <source>
        <dbReference type="SAM" id="Phobius"/>
    </source>
</evidence>
<dbReference type="AlphaFoldDB" id="A0A6P9CXY6"/>
<dbReference type="GO" id="GO:0031781">
    <property type="term" value="F:type 3 melanocortin receptor binding"/>
    <property type="evidence" value="ECO:0007669"/>
    <property type="project" value="TreeGrafter"/>
</dbReference>
<dbReference type="InterPro" id="IPR028111">
    <property type="entry name" value="MRAP"/>
</dbReference>
<dbReference type="GO" id="GO:0072659">
    <property type="term" value="P:protein localization to plasma membrane"/>
    <property type="evidence" value="ECO:0007669"/>
    <property type="project" value="TreeGrafter"/>
</dbReference>
<protein>
    <submittedName>
        <fullName evidence="11">Melanocortin-2 receptor accessory protein</fullName>
    </submittedName>
</protein>
<keyword evidence="10" id="KW-1185">Reference proteome</keyword>
<keyword evidence="7 9" id="KW-1133">Transmembrane helix</keyword>
<keyword evidence="8 9" id="KW-0472">Membrane</keyword>
<evidence type="ECO:0000313" key="10">
    <source>
        <dbReference type="Proteomes" id="UP001652622"/>
    </source>
</evidence>
<comment type="similarity">
    <text evidence="3">Belongs to the MRAP family.</text>
</comment>
<evidence type="ECO:0000256" key="4">
    <source>
        <dbReference type="ARBA" id="ARBA00022475"/>
    </source>
</evidence>
<dbReference type="InParanoid" id="A0A6P9CXY6"/>
<proteinExistence type="inferred from homology"/>
<dbReference type="GO" id="GO:0070996">
    <property type="term" value="F:type 1 melanocortin receptor binding"/>
    <property type="evidence" value="ECO:0007669"/>
    <property type="project" value="TreeGrafter"/>
</dbReference>
<gene>
    <name evidence="11" type="primary">MRAP</name>
</gene>
<dbReference type="GO" id="GO:0005886">
    <property type="term" value="C:plasma membrane"/>
    <property type="evidence" value="ECO:0007669"/>
    <property type="project" value="UniProtKB-SubCell"/>
</dbReference>